<sequence>MFGAEIPEPERALELLKQALVRELESATEAEISAAARRLDLPVVLVKKWLPKVRLNVNETNLRVVLEALPEGMVTTYGKVAVALGRAPGAAIRVGRTLRKMAGLPELGASVMKAEWIQKDGSIVFPATETVTVVTKDGQYQEKRATLLASRGVPCAENVDGFCVIPSGHLAQ</sequence>
<dbReference type="RefSeq" id="WP_166322147.1">
    <property type="nucleotide sequence ID" value="NZ_CP049934.1"/>
</dbReference>
<accession>A0A6G8FHC7</accession>
<reference evidence="1 2" key="1">
    <citation type="submission" date="2020-03" db="EMBL/GenBank/DDBJ databases">
        <title>Leucobacter sp. nov., isolated from beetles.</title>
        <authorList>
            <person name="Hyun D.-W."/>
            <person name="Bae J.-W."/>
        </authorList>
    </citation>
    <scope>NUCLEOTIDE SEQUENCE [LARGE SCALE GENOMIC DNA]</scope>
    <source>
        <strain evidence="1 2">HDW9B</strain>
    </source>
</reference>
<gene>
    <name evidence="1" type="ORF">G7067_03940</name>
</gene>
<evidence type="ECO:0000313" key="2">
    <source>
        <dbReference type="Proteomes" id="UP000501387"/>
    </source>
</evidence>
<dbReference type="Proteomes" id="UP000501387">
    <property type="component" value="Chromosome"/>
</dbReference>
<name>A0A6G8FHC7_9MICO</name>
<dbReference type="KEGG" id="lins:G7067_03940"/>
<keyword evidence="2" id="KW-1185">Reference proteome</keyword>
<proteinExistence type="predicted"/>
<dbReference type="EMBL" id="CP049934">
    <property type="protein sequence ID" value="QIM15757.1"/>
    <property type="molecule type" value="Genomic_DNA"/>
</dbReference>
<organism evidence="1 2">
    <name type="scientific">Leucobacter insecticola</name>
    <dbReference type="NCBI Taxonomy" id="2714934"/>
    <lineage>
        <taxon>Bacteria</taxon>
        <taxon>Bacillati</taxon>
        <taxon>Actinomycetota</taxon>
        <taxon>Actinomycetes</taxon>
        <taxon>Micrococcales</taxon>
        <taxon>Microbacteriaceae</taxon>
        <taxon>Leucobacter</taxon>
    </lineage>
</organism>
<evidence type="ECO:0000313" key="1">
    <source>
        <dbReference type="EMBL" id="QIM15757.1"/>
    </source>
</evidence>
<protein>
    <submittedName>
        <fullName evidence="1">MGMT family protein</fullName>
    </submittedName>
</protein>
<dbReference type="AlphaFoldDB" id="A0A6G8FHC7"/>